<protein>
    <submittedName>
        <fullName evidence="1">Uncharacterized protein</fullName>
    </submittedName>
</protein>
<dbReference type="EMBL" id="JBGFUD010001840">
    <property type="protein sequence ID" value="MFH4976824.1"/>
    <property type="molecule type" value="Genomic_DNA"/>
</dbReference>
<evidence type="ECO:0000313" key="1">
    <source>
        <dbReference type="EMBL" id="MFH4976824.1"/>
    </source>
</evidence>
<dbReference type="Proteomes" id="UP001608902">
    <property type="component" value="Unassembled WGS sequence"/>
</dbReference>
<keyword evidence="2" id="KW-1185">Reference proteome</keyword>
<dbReference type="AlphaFoldDB" id="A0ABD6EFD5"/>
<gene>
    <name evidence="1" type="ORF">AB6A40_003533</name>
</gene>
<dbReference type="Pfam" id="PF07914">
    <property type="entry name" value="DUF1679"/>
    <property type="match status" value="1"/>
</dbReference>
<reference evidence="1 2" key="1">
    <citation type="submission" date="2024-08" db="EMBL/GenBank/DDBJ databases">
        <title>Gnathostoma spinigerum genome.</title>
        <authorList>
            <person name="Gonzalez-Bertolin B."/>
            <person name="Monzon S."/>
            <person name="Zaballos A."/>
            <person name="Jimenez P."/>
            <person name="Dekumyoy P."/>
            <person name="Varona S."/>
            <person name="Cuesta I."/>
            <person name="Sumanam S."/>
            <person name="Adisakwattana P."/>
            <person name="Gasser R.B."/>
            <person name="Hernandez-Gonzalez A."/>
            <person name="Young N.D."/>
            <person name="Perteguer M.J."/>
        </authorList>
    </citation>
    <scope>NUCLEOTIDE SEQUENCE [LARGE SCALE GENOMIC DNA]</scope>
    <source>
        <strain evidence="1">AL3</strain>
        <tissue evidence="1">Liver</tissue>
    </source>
</reference>
<name>A0ABD6EFD5_9BILA</name>
<accession>A0ABD6EFD5</accession>
<dbReference type="InterPro" id="IPR012877">
    <property type="entry name" value="Dhs-27"/>
</dbReference>
<evidence type="ECO:0000313" key="2">
    <source>
        <dbReference type="Proteomes" id="UP001608902"/>
    </source>
</evidence>
<sequence length="113" mass="13128">MLIVGADPEVRHKAEEVLFSFYYETLVKMAAEQNIAVPFKVEDVITSYQCSTVLQAVELMFFLSKLPMLYKSSNSEEQVEKRNILSRRVLVALEDAYKNAVRNNMFEWPQEET</sequence>
<organism evidence="1 2">
    <name type="scientific">Gnathostoma spinigerum</name>
    <dbReference type="NCBI Taxonomy" id="75299"/>
    <lineage>
        <taxon>Eukaryota</taxon>
        <taxon>Metazoa</taxon>
        <taxon>Ecdysozoa</taxon>
        <taxon>Nematoda</taxon>
        <taxon>Chromadorea</taxon>
        <taxon>Rhabditida</taxon>
        <taxon>Spirurina</taxon>
        <taxon>Gnathostomatomorpha</taxon>
        <taxon>Gnathostomatoidea</taxon>
        <taxon>Gnathostomatidae</taxon>
        <taxon>Gnathostoma</taxon>
    </lineage>
</organism>
<comment type="caution">
    <text evidence="1">The sequence shown here is derived from an EMBL/GenBank/DDBJ whole genome shotgun (WGS) entry which is preliminary data.</text>
</comment>
<proteinExistence type="predicted"/>